<keyword evidence="7" id="KW-1185">Reference proteome</keyword>
<dbReference type="InterPro" id="IPR036388">
    <property type="entry name" value="WH-like_DNA-bd_sf"/>
</dbReference>
<reference evidence="6 7" key="1">
    <citation type="journal article" date="2003" name="J. Bacteriol.">
        <title>Complete genome sequence of the ammonia-oxidizing bacterium and obligate chemolithoautotroph Nitrosomonas europaea.</title>
        <authorList>
            <person name="Chain P."/>
            <person name="Lamerdin J."/>
            <person name="Larimer F."/>
            <person name="Regala W."/>
            <person name="Land M."/>
            <person name="Hauser L."/>
            <person name="Hooper A."/>
            <person name="Klotz M."/>
            <person name="Norton J."/>
            <person name="Sayavedra-Soto L."/>
            <person name="Arciero D."/>
            <person name="Hommes N."/>
            <person name="Whittaker M."/>
            <person name="Arp D."/>
        </authorList>
    </citation>
    <scope>NUCLEOTIDE SEQUENCE [LARGE SCALE GENOMIC DNA]</scope>
    <source>
        <strain evidence="7">ATCC 19718 / CIP 103999 / KCTC 2705 / NBRC 14298</strain>
    </source>
</reference>
<gene>
    <name evidence="6" type="primary">cbbR</name>
    <name evidence="6" type="synonym">rbcR</name>
    <name evidence="6" type="ordered locus">NE1922</name>
</gene>
<dbReference type="GO" id="GO:0003700">
    <property type="term" value="F:DNA-binding transcription factor activity"/>
    <property type="evidence" value="ECO:0007669"/>
    <property type="project" value="InterPro"/>
</dbReference>
<dbReference type="KEGG" id="neu:NE1922"/>
<evidence type="ECO:0000256" key="2">
    <source>
        <dbReference type="ARBA" id="ARBA00023015"/>
    </source>
</evidence>
<keyword evidence="4" id="KW-0804">Transcription</keyword>
<name>Q82TG5_NITEU</name>
<evidence type="ECO:0000256" key="4">
    <source>
        <dbReference type="ARBA" id="ARBA00023163"/>
    </source>
</evidence>
<dbReference type="STRING" id="228410.NE1922"/>
<dbReference type="AlphaFoldDB" id="Q82TG5"/>
<dbReference type="GO" id="GO:0000976">
    <property type="term" value="F:transcription cis-regulatory region binding"/>
    <property type="evidence" value="ECO:0007669"/>
    <property type="project" value="TreeGrafter"/>
</dbReference>
<accession>Q82TG5</accession>
<evidence type="ECO:0000313" key="6">
    <source>
        <dbReference type="EMBL" id="CAD85833.1"/>
    </source>
</evidence>
<dbReference type="Proteomes" id="UP000001416">
    <property type="component" value="Chromosome"/>
</dbReference>
<dbReference type="CDD" id="cd08419">
    <property type="entry name" value="PBP2_CbbR_RubisCO_like"/>
    <property type="match status" value="1"/>
</dbReference>
<dbReference type="Gene3D" id="1.10.10.10">
    <property type="entry name" value="Winged helix-like DNA-binding domain superfamily/Winged helix DNA-binding domain"/>
    <property type="match status" value="1"/>
</dbReference>
<dbReference type="InterPro" id="IPR005119">
    <property type="entry name" value="LysR_subst-bd"/>
</dbReference>
<feature type="domain" description="HTH lysR-type" evidence="5">
    <location>
        <begin position="4"/>
        <end position="61"/>
    </location>
</feature>
<dbReference type="Pfam" id="PF03466">
    <property type="entry name" value="LysR_substrate"/>
    <property type="match status" value="1"/>
</dbReference>
<dbReference type="PANTHER" id="PTHR30126">
    <property type="entry name" value="HTH-TYPE TRANSCRIPTIONAL REGULATOR"/>
    <property type="match status" value="1"/>
</dbReference>
<dbReference type="PhylomeDB" id="Q82TG5"/>
<dbReference type="InterPro" id="IPR036390">
    <property type="entry name" value="WH_DNA-bd_sf"/>
</dbReference>
<dbReference type="eggNOG" id="COG0583">
    <property type="taxonomic scope" value="Bacteria"/>
</dbReference>
<dbReference type="HOGENOM" id="CLU_039613_6_1_4"/>
<dbReference type="PROSITE" id="PS50931">
    <property type="entry name" value="HTH_LYSR"/>
    <property type="match status" value="1"/>
</dbReference>
<evidence type="ECO:0000313" key="7">
    <source>
        <dbReference type="Proteomes" id="UP000001416"/>
    </source>
</evidence>
<evidence type="ECO:0000256" key="1">
    <source>
        <dbReference type="ARBA" id="ARBA00009437"/>
    </source>
</evidence>
<dbReference type="OrthoDB" id="9785745at2"/>
<evidence type="ECO:0000259" key="5">
    <source>
        <dbReference type="PROSITE" id="PS50931"/>
    </source>
</evidence>
<dbReference type="InterPro" id="IPR000847">
    <property type="entry name" value="LysR_HTH_N"/>
</dbReference>
<organism evidence="6 7">
    <name type="scientific">Nitrosomonas europaea (strain ATCC 19718 / CIP 103999 / KCTC 2705 / NBRC 14298)</name>
    <dbReference type="NCBI Taxonomy" id="228410"/>
    <lineage>
        <taxon>Bacteria</taxon>
        <taxon>Pseudomonadati</taxon>
        <taxon>Pseudomonadota</taxon>
        <taxon>Betaproteobacteria</taxon>
        <taxon>Nitrosomonadales</taxon>
        <taxon>Nitrosomonadaceae</taxon>
        <taxon>Nitrosomonas</taxon>
    </lineage>
</organism>
<dbReference type="PANTHER" id="PTHR30126:SF5">
    <property type="entry name" value="HTH-TYPE TRANSCRIPTIONAL ACTIVATOR CMPR"/>
    <property type="match status" value="1"/>
</dbReference>
<protein>
    <submittedName>
        <fullName evidence="6">Bacterial regulatory protein, LysR family</fullName>
    </submittedName>
</protein>
<dbReference type="SUPFAM" id="SSF46785">
    <property type="entry name" value="Winged helix' DNA-binding domain"/>
    <property type="match status" value="1"/>
</dbReference>
<dbReference type="PRINTS" id="PR00039">
    <property type="entry name" value="HTHLYSR"/>
</dbReference>
<keyword evidence="3" id="KW-0238">DNA-binding</keyword>
<dbReference type="DNASU" id="1082880"/>
<sequence>MLHITLHQLKIFESVARLLNFTHAAEELHLTQPAVSIQIKRLEEMVALPLFEQIGKRVHLTEAGKELFHYSRGITRQLADMELALDELKGLERGKLSISVVSTANYFVPNLLAKFCQRYPGITISLHVSNRENVLKQLSDNIMDLAIMGQPPEGLDITSESFMENPLVIIAPPEHPLCGQKQIPVKRLEQEIFLVREPGSGTRNAMERFFAHEKISIQKGMEADTAEAIKQAIQAGMGLGIMSLHTIRLELEAGRLKILDIQGLPIMRYWNVVHQKNKRLSNISSVFKQFLLNEAADLVALEYPHRNTT</sequence>
<dbReference type="RefSeq" id="WP_011112459.1">
    <property type="nucleotide sequence ID" value="NC_004757.1"/>
</dbReference>
<evidence type="ECO:0000256" key="3">
    <source>
        <dbReference type="ARBA" id="ARBA00023125"/>
    </source>
</evidence>
<dbReference type="SUPFAM" id="SSF53850">
    <property type="entry name" value="Periplasmic binding protein-like II"/>
    <property type="match status" value="1"/>
</dbReference>
<dbReference type="Pfam" id="PF00126">
    <property type="entry name" value="HTH_1"/>
    <property type="match status" value="1"/>
</dbReference>
<comment type="similarity">
    <text evidence="1">Belongs to the LysR transcriptional regulatory family.</text>
</comment>
<dbReference type="GeneID" id="87105081"/>
<dbReference type="FunFam" id="1.10.10.10:FF:000001">
    <property type="entry name" value="LysR family transcriptional regulator"/>
    <property type="match status" value="1"/>
</dbReference>
<proteinExistence type="inferred from homology"/>
<dbReference type="Gene3D" id="3.40.190.290">
    <property type="match status" value="1"/>
</dbReference>
<dbReference type="EMBL" id="AL954747">
    <property type="protein sequence ID" value="CAD85833.1"/>
    <property type="molecule type" value="Genomic_DNA"/>
</dbReference>
<keyword evidence="2" id="KW-0805">Transcription regulation</keyword>